<dbReference type="Gene3D" id="2.130.10.10">
    <property type="entry name" value="YVTN repeat-like/Quinoprotein amine dehydrogenase"/>
    <property type="match status" value="1"/>
</dbReference>
<protein>
    <recommendedName>
        <fullName evidence="2">Secretion system C-terminal sorting domain-containing protein</fullName>
    </recommendedName>
</protein>
<feature type="signal peptide" evidence="1">
    <location>
        <begin position="1"/>
        <end position="19"/>
    </location>
</feature>
<evidence type="ECO:0000313" key="4">
    <source>
        <dbReference type="Proteomes" id="UP001501153"/>
    </source>
</evidence>
<dbReference type="NCBIfam" id="TIGR04183">
    <property type="entry name" value="Por_Secre_tail"/>
    <property type="match status" value="1"/>
</dbReference>
<evidence type="ECO:0000259" key="2">
    <source>
        <dbReference type="Pfam" id="PF18962"/>
    </source>
</evidence>
<gene>
    <name evidence="3" type="ORF">GCM10023185_07210</name>
</gene>
<keyword evidence="1" id="KW-0732">Signal</keyword>
<evidence type="ECO:0000256" key="1">
    <source>
        <dbReference type="SAM" id="SignalP"/>
    </source>
</evidence>
<feature type="chain" id="PRO_5047005412" description="Secretion system C-terminal sorting domain-containing protein" evidence="1">
    <location>
        <begin position="20"/>
        <end position="469"/>
    </location>
</feature>
<dbReference type="Pfam" id="PF18962">
    <property type="entry name" value="Por_Secre_tail"/>
    <property type="match status" value="1"/>
</dbReference>
<keyword evidence="4" id="KW-1185">Reference proteome</keyword>
<comment type="caution">
    <text evidence="3">The sequence shown here is derived from an EMBL/GenBank/DDBJ whole genome shotgun (WGS) entry which is preliminary data.</text>
</comment>
<sequence>MKKTLLSLGLLGLVGSAQAQWVAVNQNNVQTPPNYNITHVHTVSPTVMWGVAEEAVANSTATTFVKTNNAAGTDFDFNAVTGTTGFQVANIFGLTDQTALAAQFGNGGEILRTVDGGNSWRKVTTVTQFAGSQGGFANFVAMFDANEGVSFGDPVGGNFEILRTTNGGTSWTRVPNSSLNMTPLTADEYGVVNSFFVLGNTIWAGSSHVAGTTPLVGRIFKSNDRGLTWNAYNTPLMGGVSHIAFTDAMNGIASIGVNLARTTDGGITWTSITPANNANGRFYWFSIDAVPGTRNFISVGGALASMNTASDFGSSYSSDGINWRDIDRSSPGNVNIYFAVDAISNNNAYAGGRSNAMSGAGGIYRWGGAVLTPTRTLGTGNAALQKSLSVYPNPSANGVFKLTIGETLKTGASVRVVDALGRQVLSQELSATNIAAQSVNLDLSKEKAGVYTLQVRTESGVAQQKLVIE</sequence>
<accession>A0ABP8I2K0</accession>
<reference evidence="4" key="1">
    <citation type="journal article" date="2019" name="Int. J. Syst. Evol. Microbiol.">
        <title>The Global Catalogue of Microorganisms (GCM) 10K type strain sequencing project: providing services to taxonomists for standard genome sequencing and annotation.</title>
        <authorList>
            <consortium name="The Broad Institute Genomics Platform"/>
            <consortium name="The Broad Institute Genome Sequencing Center for Infectious Disease"/>
            <person name="Wu L."/>
            <person name="Ma J."/>
        </authorList>
    </citation>
    <scope>NUCLEOTIDE SEQUENCE [LARGE SCALE GENOMIC DNA]</scope>
    <source>
        <strain evidence="4">JCM 17923</strain>
    </source>
</reference>
<proteinExistence type="predicted"/>
<evidence type="ECO:0000313" key="3">
    <source>
        <dbReference type="EMBL" id="GAA4349995.1"/>
    </source>
</evidence>
<organism evidence="3 4">
    <name type="scientific">Hymenobacter saemangeumensis</name>
    <dbReference type="NCBI Taxonomy" id="1084522"/>
    <lineage>
        <taxon>Bacteria</taxon>
        <taxon>Pseudomonadati</taxon>
        <taxon>Bacteroidota</taxon>
        <taxon>Cytophagia</taxon>
        <taxon>Cytophagales</taxon>
        <taxon>Hymenobacteraceae</taxon>
        <taxon>Hymenobacter</taxon>
    </lineage>
</organism>
<name>A0ABP8I2K0_9BACT</name>
<dbReference type="SUPFAM" id="SSF110296">
    <property type="entry name" value="Oligoxyloglucan reducing end-specific cellobiohydrolase"/>
    <property type="match status" value="1"/>
</dbReference>
<dbReference type="InterPro" id="IPR015943">
    <property type="entry name" value="WD40/YVTN_repeat-like_dom_sf"/>
</dbReference>
<dbReference type="EMBL" id="BAABGZ010000010">
    <property type="protein sequence ID" value="GAA4349995.1"/>
    <property type="molecule type" value="Genomic_DNA"/>
</dbReference>
<dbReference type="InterPro" id="IPR026444">
    <property type="entry name" value="Secre_tail"/>
</dbReference>
<feature type="domain" description="Secretion system C-terminal sorting" evidence="2">
    <location>
        <begin position="390"/>
        <end position="468"/>
    </location>
</feature>
<dbReference type="RefSeq" id="WP_345233906.1">
    <property type="nucleotide sequence ID" value="NZ_BAABGZ010000010.1"/>
</dbReference>
<dbReference type="Proteomes" id="UP001501153">
    <property type="component" value="Unassembled WGS sequence"/>
</dbReference>